<feature type="transmembrane region" description="Helical" evidence="7">
    <location>
        <begin position="191"/>
        <end position="213"/>
    </location>
</feature>
<evidence type="ECO:0000313" key="9">
    <source>
        <dbReference type="EMBL" id="XCC61244.1"/>
    </source>
</evidence>
<evidence type="ECO:0000256" key="4">
    <source>
        <dbReference type="ARBA" id="ARBA00022692"/>
    </source>
</evidence>
<dbReference type="PROSITE" id="PS50928">
    <property type="entry name" value="ABC_TM1"/>
    <property type="match status" value="1"/>
</dbReference>
<feature type="transmembrane region" description="Helical" evidence="7">
    <location>
        <begin position="78"/>
        <end position="104"/>
    </location>
</feature>
<name>A0AAU8A5N8_9FIRM</name>
<dbReference type="EMBL" id="CP117826">
    <property type="protein sequence ID" value="XCC61244.1"/>
    <property type="molecule type" value="Genomic_DNA"/>
</dbReference>
<keyword evidence="5 7" id="KW-1133">Transmembrane helix</keyword>
<keyword evidence="3" id="KW-1003">Cell membrane</keyword>
<dbReference type="CDD" id="cd06261">
    <property type="entry name" value="TM_PBP2"/>
    <property type="match status" value="1"/>
</dbReference>
<dbReference type="PANTHER" id="PTHR43744">
    <property type="entry name" value="ABC TRANSPORTER PERMEASE PROTEIN MG189-RELATED-RELATED"/>
    <property type="match status" value="1"/>
</dbReference>
<proteinExistence type="inferred from homology"/>
<evidence type="ECO:0000256" key="3">
    <source>
        <dbReference type="ARBA" id="ARBA00022475"/>
    </source>
</evidence>
<feature type="transmembrane region" description="Helical" evidence="7">
    <location>
        <begin position="246"/>
        <end position="267"/>
    </location>
</feature>
<keyword evidence="6 7" id="KW-0472">Membrane</keyword>
<evidence type="ECO:0000256" key="2">
    <source>
        <dbReference type="ARBA" id="ARBA00022448"/>
    </source>
</evidence>
<organism evidence="9">
    <name type="scientific">Christensenella massiliensis</name>
    <dbReference type="NCBI Taxonomy" id="1805714"/>
    <lineage>
        <taxon>Bacteria</taxon>
        <taxon>Bacillati</taxon>
        <taxon>Bacillota</taxon>
        <taxon>Clostridia</taxon>
        <taxon>Christensenellales</taxon>
        <taxon>Christensenellaceae</taxon>
        <taxon>Christensenella</taxon>
    </lineage>
</organism>
<dbReference type="RefSeq" id="WP_079546606.1">
    <property type="nucleotide sequence ID" value="NZ_CP117826.1"/>
</dbReference>
<gene>
    <name evidence="9" type="ORF">PUP29_06790</name>
</gene>
<evidence type="ECO:0000256" key="7">
    <source>
        <dbReference type="RuleBase" id="RU363032"/>
    </source>
</evidence>
<keyword evidence="4 7" id="KW-0812">Transmembrane</keyword>
<feature type="transmembrane region" description="Helical" evidence="7">
    <location>
        <begin position="150"/>
        <end position="170"/>
    </location>
</feature>
<dbReference type="AlphaFoldDB" id="A0AAU8A5N8"/>
<reference evidence="9" key="1">
    <citation type="submission" date="2023-02" db="EMBL/GenBank/DDBJ databases">
        <title>Gut commensal Christensenella minuta modulates host metabolism via a new class of secondary bile acids.</title>
        <authorList>
            <person name="Liu C."/>
        </authorList>
    </citation>
    <scope>NUCLEOTIDE SEQUENCE</scope>
    <source>
        <strain evidence="9">CA70</strain>
    </source>
</reference>
<feature type="transmembrane region" description="Helical" evidence="7">
    <location>
        <begin position="116"/>
        <end position="138"/>
    </location>
</feature>
<sequence length="282" mass="30887">MSSNEKRLRKRISGFSITTKVIMLIATVVVAIPLYIAVVNAFKTNDAITSAPLAPPLQPTLENLEYVLTNPNVNIGEMYFNSAMIAGFGTVGCILLSAMAAYYLARSRRKSSKNLYMYFLFGLMVPYVIVYVPLVTIFKYMGLMGNLPTLIFVFISGSISFSVFMFYGFIKTVPKELEEAAAIDGASPLRIFWTIIFPLLKPCTTTVAIFIGLSMWNDFMTPLIIGNVKTITVGIYTAIGPYSSDWGTVFAFVLCGSVPIIVAYLLAQKQFISGLTAGALKG</sequence>
<protein>
    <submittedName>
        <fullName evidence="9">Carbohydrate ABC transporter permease</fullName>
    </submittedName>
</protein>
<dbReference type="PANTHER" id="PTHR43744:SF12">
    <property type="entry name" value="ABC TRANSPORTER PERMEASE PROTEIN MG189-RELATED"/>
    <property type="match status" value="1"/>
</dbReference>
<evidence type="ECO:0000256" key="6">
    <source>
        <dbReference type="ARBA" id="ARBA00023136"/>
    </source>
</evidence>
<dbReference type="Pfam" id="PF00528">
    <property type="entry name" value="BPD_transp_1"/>
    <property type="match status" value="1"/>
</dbReference>
<dbReference type="GO" id="GO:0005886">
    <property type="term" value="C:plasma membrane"/>
    <property type="evidence" value="ECO:0007669"/>
    <property type="project" value="UniProtKB-SubCell"/>
</dbReference>
<keyword evidence="2 7" id="KW-0813">Transport</keyword>
<dbReference type="InterPro" id="IPR000515">
    <property type="entry name" value="MetI-like"/>
</dbReference>
<dbReference type="Gene3D" id="1.10.3720.10">
    <property type="entry name" value="MetI-like"/>
    <property type="match status" value="1"/>
</dbReference>
<dbReference type="SUPFAM" id="SSF161098">
    <property type="entry name" value="MetI-like"/>
    <property type="match status" value="1"/>
</dbReference>
<comment type="similarity">
    <text evidence="7">Belongs to the binding-protein-dependent transport system permease family.</text>
</comment>
<evidence type="ECO:0000256" key="5">
    <source>
        <dbReference type="ARBA" id="ARBA00022989"/>
    </source>
</evidence>
<dbReference type="InterPro" id="IPR035906">
    <property type="entry name" value="MetI-like_sf"/>
</dbReference>
<feature type="domain" description="ABC transmembrane type-1" evidence="8">
    <location>
        <begin position="79"/>
        <end position="267"/>
    </location>
</feature>
<comment type="subcellular location">
    <subcellularLocation>
        <location evidence="1 7">Cell membrane</location>
        <topology evidence="1 7">Multi-pass membrane protein</topology>
    </subcellularLocation>
</comment>
<evidence type="ECO:0000259" key="8">
    <source>
        <dbReference type="PROSITE" id="PS50928"/>
    </source>
</evidence>
<accession>A0AAU8A5N8</accession>
<feature type="transmembrane region" description="Helical" evidence="7">
    <location>
        <begin position="21"/>
        <end position="42"/>
    </location>
</feature>
<evidence type="ECO:0000256" key="1">
    <source>
        <dbReference type="ARBA" id="ARBA00004651"/>
    </source>
</evidence>
<dbReference type="GO" id="GO:0055085">
    <property type="term" value="P:transmembrane transport"/>
    <property type="evidence" value="ECO:0007669"/>
    <property type="project" value="InterPro"/>
</dbReference>